<name>A0AAW2HX18_9NEOP</name>
<evidence type="ECO:0000256" key="1">
    <source>
        <dbReference type="SAM" id="MobiDB-lite"/>
    </source>
</evidence>
<gene>
    <name evidence="2" type="ORF">PYX00_006899</name>
</gene>
<protein>
    <submittedName>
        <fullName evidence="2">Uncharacterized protein</fullName>
    </submittedName>
</protein>
<organism evidence="2">
    <name type="scientific">Menopon gallinae</name>
    <name type="common">poultry shaft louse</name>
    <dbReference type="NCBI Taxonomy" id="328185"/>
    <lineage>
        <taxon>Eukaryota</taxon>
        <taxon>Metazoa</taxon>
        <taxon>Ecdysozoa</taxon>
        <taxon>Arthropoda</taxon>
        <taxon>Hexapoda</taxon>
        <taxon>Insecta</taxon>
        <taxon>Pterygota</taxon>
        <taxon>Neoptera</taxon>
        <taxon>Paraneoptera</taxon>
        <taxon>Psocodea</taxon>
        <taxon>Troctomorpha</taxon>
        <taxon>Phthiraptera</taxon>
        <taxon>Amblycera</taxon>
        <taxon>Menoponidae</taxon>
        <taxon>Menopon</taxon>
    </lineage>
</organism>
<dbReference type="EMBL" id="JARGDH010000003">
    <property type="protein sequence ID" value="KAL0274494.1"/>
    <property type="molecule type" value="Genomic_DNA"/>
</dbReference>
<sequence>MRYLYGVTRIDRCRNAAIREDLQVYPLLLRIEIHAPIIWLRFEATQNTFVKTSSIRMSGRKRPRGRPRQGWLRRVKANEPRTDW</sequence>
<reference evidence="2" key="1">
    <citation type="journal article" date="2024" name="Gigascience">
        <title>Chromosome-level genome of the poultry shaft louse Menopon gallinae provides insight into the host-switching and adaptive evolution of parasitic lice.</title>
        <authorList>
            <person name="Xu Y."/>
            <person name="Ma L."/>
            <person name="Liu S."/>
            <person name="Liang Y."/>
            <person name="Liu Q."/>
            <person name="He Z."/>
            <person name="Tian L."/>
            <person name="Duan Y."/>
            <person name="Cai W."/>
            <person name="Li H."/>
            <person name="Song F."/>
        </authorList>
    </citation>
    <scope>NUCLEOTIDE SEQUENCE</scope>
    <source>
        <strain evidence="2">Cailab_2023a</strain>
    </source>
</reference>
<feature type="region of interest" description="Disordered" evidence="1">
    <location>
        <begin position="55"/>
        <end position="84"/>
    </location>
</feature>
<evidence type="ECO:0000313" key="2">
    <source>
        <dbReference type="EMBL" id="KAL0274494.1"/>
    </source>
</evidence>
<comment type="caution">
    <text evidence="2">The sequence shown here is derived from an EMBL/GenBank/DDBJ whole genome shotgun (WGS) entry which is preliminary data.</text>
</comment>
<dbReference type="AlphaFoldDB" id="A0AAW2HX18"/>
<accession>A0AAW2HX18</accession>
<proteinExistence type="predicted"/>
<feature type="compositionally biased region" description="Basic residues" evidence="1">
    <location>
        <begin position="58"/>
        <end position="75"/>
    </location>
</feature>